<dbReference type="CDD" id="cd10747">
    <property type="entry name" value="DnaJ_C"/>
    <property type="match status" value="1"/>
</dbReference>
<keyword evidence="7" id="KW-0496">Mitochondrion</keyword>
<name>A3LVB6_PICST</name>
<comment type="subcellular location">
    <subcellularLocation>
        <location evidence="1">Mitochondrion</location>
    </subcellularLocation>
</comment>
<dbReference type="InterPro" id="IPR012724">
    <property type="entry name" value="DnaJ"/>
</dbReference>
<evidence type="ECO:0000256" key="11">
    <source>
        <dbReference type="SAM" id="MobiDB-lite"/>
    </source>
</evidence>
<dbReference type="PROSITE" id="PS00636">
    <property type="entry name" value="DNAJ_1"/>
    <property type="match status" value="1"/>
</dbReference>
<dbReference type="HOGENOM" id="CLU_017633_0_3_1"/>
<feature type="domain" description="J" evidence="12">
    <location>
        <begin position="59"/>
        <end position="123"/>
    </location>
</feature>
<evidence type="ECO:0000256" key="5">
    <source>
        <dbReference type="ARBA" id="ARBA00022833"/>
    </source>
</evidence>
<dbReference type="GO" id="GO:0005759">
    <property type="term" value="C:mitochondrial matrix"/>
    <property type="evidence" value="ECO:0007669"/>
    <property type="project" value="EnsemblFungi"/>
</dbReference>
<dbReference type="GO" id="GO:0005524">
    <property type="term" value="F:ATP binding"/>
    <property type="evidence" value="ECO:0007669"/>
    <property type="project" value="InterPro"/>
</dbReference>
<dbReference type="Pfam" id="PF01556">
    <property type="entry name" value="DnaJ_C"/>
    <property type="match status" value="1"/>
</dbReference>
<dbReference type="Pfam" id="PF00684">
    <property type="entry name" value="DnaJ_CXXCXGXG"/>
    <property type="match status" value="1"/>
</dbReference>
<dbReference type="InterPro" id="IPR001305">
    <property type="entry name" value="HSP_DnaJ_Cys-rich_dom"/>
</dbReference>
<dbReference type="SUPFAM" id="SSF49493">
    <property type="entry name" value="HSP40/DnaJ peptide-binding domain"/>
    <property type="match status" value="2"/>
</dbReference>
<evidence type="ECO:0000259" key="13">
    <source>
        <dbReference type="PROSITE" id="PS51188"/>
    </source>
</evidence>
<evidence type="ECO:0000256" key="1">
    <source>
        <dbReference type="ARBA" id="ARBA00004173"/>
    </source>
</evidence>
<feature type="domain" description="CR-type" evidence="13">
    <location>
        <begin position="211"/>
        <end position="291"/>
    </location>
</feature>
<dbReference type="KEGG" id="pic:PICST_67817"/>
<keyword evidence="6" id="KW-0809">Transit peptide</keyword>
<feature type="region of interest" description="Disordered" evidence="11">
    <location>
        <begin position="489"/>
        <end position="511"/>
    </location>
</feature>
<proteinExistence type="inferred from homology"/>
<dbReference type="AlphaFoldDB" id="A3LVB6"/>
<evidence type="ECO:0000256" key="2">
    <source>
        <dbReference type="ARBA" id="ARBA00022723"/>
    </source>
</evidence>
<dbReference type="Gene3D" id="2.10.230.10">
    <property type="entry name" value="Heat shock protein DnaJ, cysteine-rich domain"/>
    <property type="match status" value="1"/>
</dbReference>
<protein>
    <recommendedName>
        <fullName evidence="9">DnaJ homolog 1, mitochondrial</fullName>
    </recommendedName>
</protein>
<dbReference type="InParanoid" id="A3LVB6"/>
<feature type="zinc finger region" description="CR-type" evidence="10">
    <location>
        <begin position="211"/>
        <end position="291"/>
    </location>
</feature>
<dbReference type="PANTHER" id="PTHR43096">
    <property type="entry name" value="DNAJ HOMOLOG 1, MITOCHONDRIAL-RELATED"/>
    <property type="match status" value="1"/>
</dbReference>
<reference evidence="14 15" key="1">
    <citation type="journal article" date="2007" name="Nat. Biotechnol.">
        <title>Genome sequence of the lignocellulose-bioconverting and xylose-fermenting yeast Pichia stipitis.</title>
        <authorList>
            <person name="Jeffries T.W."/>
            <person name="Grigoriev I.V."/>
            <person name="Grimwood J."/>
            <person name="Laplaza J.M."/>
            <person name="Aerts A."/>
            <person name="Salamov A."/>
            <person name="Schmutz J."/>
            <person name="Lindquist E."/>
            <person name="Dehal P."/>
            <person name="Shapiro H."/>
            <person name="Jin Y.S."/>
            <person name="Passoth V."/>
            <person name="Richardson P.M."/>
        </authorList>
    </citation>
    <scope>NUCLEOTIDE SEQUENCE [LARGE SCALE GENOMIC DNA]</scope>
    <source>
        <strain evidence="15">ATCC 58785 / CBS 6054 / NBRC 10063 / NRRL Y-11545</strain>
    </source>
</reference>
<dbReference type="InterPro" id="IPR001623">
    <property type="entry name" value="DnaJ_domain"/>
</dbReference>
<evidence type="ECO:0000313" key="14">
    <source>
        <dbReference type="EMBL" id="ABN66751.2"/>
    </source>
</evidence>
<dbReference type="GO" id="GO:0008270">
    <property type="term" value="F:zinc ion binding"/>
    <property type="evidence" value="ECO:0007669"/>
    <property type="project" value="UniProtKB-KW"/>
</dbReference>
<evidence type="ECO:0000259" key="12">
    <source>
        <dbReference type="PROSITE" id="PS50076"/>
    </source>
</evidence>
<dbReference type="InterPro" id="IPR036410">
    <property type="entry name" value="HSP_DnaJ_Cys-rich_dom_sf"/>
</dbReference>
<dbReference type="InterPro" id="IPR036869">
    <property type="entry name" value="J_dom_sf"/>
</dbReference>
<evidence type="ECO:0000256" key="10">
    <source>
        <dbReference type="PROSITE-ProRule" id="PRU00546"/>
    </source>
</evidence>
<gene>
    <name evidence="14" type="ORF">PICST_67817</name>
</gene>
<dbReference type="SUPFAM" id="SSF46565">
    <property type="entry name" value="Chaperone J-domain"/>
    <property type="match status" value="1"/>
</dbReference>
<dbReference type="EMBL" id="CP000499">
    <property type="protein sequence ID" value="ABN66751.2"/>
    <property type="molecule type" value="Genomic_DNA"/>
</dbReference>
<feature type="compositionally biased region" description="Low complexity" evidence="11">
    <location>
        <begin position="501"/>
        <end position="511"/>
    </location>
</feature>
<dbReference type="GO" id="GO:0001671">
    <property type="term" value="F:ATPase activator activity"/>
    <property type="evidence" value="ECO:0007669"/>
    <property type="project" value="EnsemblFungi"/>
</dbReference>
<dbReference type="FunFam" id="2.60.260.20:FF:000005">
    <property type="entry name" value="Chaperone protein dnaJ 1, mitochondrial"/>
    <property type="match status" value="1"/>
</dbReference>
<dbReference type="CDD" id="cd06257">
    <property type="entry name" value="DnaJ"/>
    <property type="match status" value="1"/>
</dbReference>
<dbReference type="PROSITE" id="PS51188">
    <property type="entry name" value="ZF_CR"/>
    <property type="match status" value="1"/>
</dbReference>
<dbReference type="FunFam" id="1.10.287.110:FF:000053">
    <property type="entry name" value="Putative Mitochondrial DnaJ chaperone"/>
    <property type="match status" value="1"/>
</dbReference>
<keyword evidence="4 10" id="KW-0863">Zinc-finger</keyword>
<dbReference type="Gene3D" id="2.60.260.20">
    <property type="entry name" value="Urease metallochaperone UreE, N-terminal domain"/>
    <property type="match status" value="2"/>
</dbReference>
<evidence type="ECO:0000256" key="8">
    <source>
        <dbReference type="ARBA" id="ARBA00023186"/>
    </source>
</evidence>
<dbReference type="Gene3D" id="1.10.287.110">
    <property type="entry name" value="DnaJ domain"/>
    <property type="match status" value="1"/>
</dbReference>
<dbReference type="FunCoup" id="A3LVB6">
    <property type="interactions" value="943"/>
</dbReference>
<keyword evidence="15" id="KW-1185">Reference proteome</keyword>
<evidence type="ECO:0000256" key="7">
    <source>
        <dbReference type="ARBA" id="ARBA00023128"/>
    </source>
</evidence>
<dbReference type="PRINTS" id="PR00625">
    <property type="entry name" value="JDOMAIN"/>
</dbReference>
<dbReference type="RefSeq" id="XP_001384780.2">
    <property type="nucleotide sequence ID" value="XM_001384743.1"/>
</dbReference>
<dbReference type="InterPro" id="IPR018253">
    <property type="entry name" value="DnaJ_domain_CS"/>
</dbReference>
<dbReference type="InterPro" id="IPR008971">
    <property type="entry name" value="HSP40/DnaJ_pept-bd"/>
</dbReference>
<dbReference type="eggNOG" id="KOG0715">
    <property type="taxonomic scope" value="Eukaryota"/>
</dbReference>
<dbReference type="OrthoDB" id="10256793at2759"/>
<dbReference type="HAMAP" id="MF_01152">
    <property type="entry name" value="DnaJ"/>
    <property type="match status" value="1"/>
</dbReference>
<dbReference type="GO" id="GO:0006458">
    <property type="term" value="P:'de novo' protein folding"/>
    <property type="evidence" value="ECO:0007669"/>
    <property type="project" value="EnsemblFungi"/>
</dbReference>
<dbReference type="GO" id="GO:0009408">
    <property type="term" value="P:response to heat"/>
    <property type="evidence" value="ECO:0007669"/>
    <property type="project" value="EnsemblFungi"/>
</dbReference>
<keyword evidence="5 10" id="KW-0862">Zinc</keyword>
<accession>A3LVB6</accession>
<dbReference type="SUPFAM" id="SSF57938">
    <property type="entry name" value="DnaJ/Hsp40 cysteine-rich domain"/>
    <property type="match status" value="1"/>
</dbReference>
<dbReference type="STRING" id="322104.A3LVB6"/>
<dbReference type="GO" id="GO:0042026">
    <property type="term" value="P:protein refolding"/>
    <property type="evidence" value="ECO:0007669"/>
    <property type="project" value="EnsemblFungi"/>
</dbReference>
<dbReference type="PANTHER" id="PTHR43096:SF52">
    <property type="entry name" value="DNAJ HOMOLOG 1, MITOCHONDRIAL-RELATED"/>
    <property type="match status" value="1"/>
</dbReference>
<evidence type="ECO:0000313" key="15">
    <source>
        <dbReference type="Proteomes" id="UP000002258"/>
    </source>
</evidence>
<dbReference type="InterPro" id="IPR002939">
    <property type="entry name" value="DnaJ_C"/>
</dbReference>
<dbReference type="GO" id="GO:0051082">
    <property type="term" value="F:unfolded protein binding"/>
    <property type="evidence" value="ECO:0007669"/>
    <property type="project" value="EnsemblFungi"/>
</dbReference>
<keyword evidence="3" id="KW-0677">Repeat</keyword>
<keyword evidence="8" id="KW-0143">Chaperone</keyword>
<dbReference type="OMA" id="EKVRIRH"/>
<dbReference type="SMART" id="SM00271">
    <property type="entry name" value="DnaJ"/>
    <property type="match status" value="1"/>
</dbReference>
<dbReference type="Proteomes" id="UP000002258">
    <property type="component" value="Chromosome 5"/>
</dbReference>
<evidence type="ECO:0000256" key="4">
    <source>
        <dbReference type="ARBA" id="ARBA00022771"/>
    </source>
</evidence>
<dbReference type="PROSITE" id="PS50076">
    <property type="entry name" value="DNAJ_2"/>
    <property type="match status" value="1"/>
</dbReference>
<keyword evidence="2 10" id="KW-0479">Metal-binding</keyword>
<dbReference type="GeneID" id="4839362"/>
<organism evidence="14 15">
    <name type="scientific">Scheffersomyces stipitis (strain ATCC 58785 / CBS 6054 / NBRC 10063 / NRRL Y-11545)</name>
    <name type="common">Yeast</name>
    <name type="synonym">Pichia stipitis</name>
    <dbReference type="NCBI Taxonomy" id="322104"/>
    <lineage>
        <taxon>Eukaryota</taxon>
        <taxon>Fungi</taxon>
        <taxon>Dikarya</taxon>
        <taxon>Ascomycota</taxon>
        <taxon>Saccharomycotina</taxon>
        <taxon>Pichiomycetes</taxon>
        <taxon>Debaryomycetaceae</taxon>
        <taxon>Scheffersomyces</taxon>
    </lineage>
</organism>
<dbReference type="FunFam" id="2.10.230.10:FF:000002">
    <property type="entry name" value="Molecular chaperone DnaJ"/>
    <property type="match status" value="1"/>
</dbReference>
<evidence type="ECO:0000256" key="6">
    <source>
        <dbReference type="ARBA" id="ARBA00022946"/>
    </source>
</evidence>
<dbReference type="GO" id="GO:0006515">
    <property type="term" value="P:protein quality control for misfolded or incompletely synthesized proteins"/>
    <property type="evidence" value="ECO:0007669"/>
    <property type="project" value="EnsemblFungi"/>
</dbReference>
<dbReference type="GO" id="GO:0031072">
    <property type="term" value="F:heat shock protein binding"/>
    <property type="evidence" value="ECO:0007669"/>
    <property type="project" value="InterPro"/>
</dbReference>
<sequence>MPKYNPFATASMSLAARNFSRATRPNLKGSFNVPSRVMSRNHYQIRGFHASLARAIDFDPYKVLGVDKSADQKDIKKAYYTLVKKYHPDVNKEKDAEKRFHKIQESYELLSDKDKRAQYDQFGSAAFDANGNANPFAGGQNPFASGNPFGGAGGRGGNPFGGMGFDFEDLFKEAFTGGGKSGGGRGSFVTEHVGDNIEVLKSISFKESIFGTKVQVNYKAVDTCNTCQGSGLKTGKKKSTCPTCHGTGQSTHILGGFHMSSTCSTCHGSGVTIPKSDECGSCHGHGVQEIPKSTSVELPCGISDGTRLRVPGAGDAPFVTKDPYNQTRNGDLIIRVNVAKDPKFSRINNNIVVTEDILMTTAALGGEIVVPTIDGQNIKLKIRPGVQNGRKLTIPEKGVPINRNMNNRGDLEVVLNVKTLIPETPIQTALLEALADAYNDKNAKRTDAHWKLDLDDDNKKVDETYDESDLNPSKLNRIGKFLGKFFNMDNGAKEKGKQQDSNNNNNNSNSK</sequence>
<evidence type="ECO:0000256" key="3">
    <source>
        <dbReference type="ARBA" id="ARBA00022737"/>
    </source>
</evidence>
<dbReference type="CDD" id="cd10719">
    <property type="entry name" value="DnaJ_zf"/>
    <property type="match status" value="1"/>
</dbReference>
<evidence type="ECO:0000256" key="9">
    <source>
        <dbReference type="ARBA" id="ARBA00072890"/>
    </source>
</evidence>
<dbReference type="Pfam" id="PF00226">
    <property type="entry name" value="DnaJ"/>
    <property type="match status" value="1"/>
</dbReference>